<evidence type="ECO:0000256" key="3">
    <source>
        <dbReference type="ARBA" id="ARBA00022692"/>
    </source>
</evidence>
<evidence type="ECO:0000256" key="4">
    <source>
        <dbReference type="ARBA" id="ARBA00022989"/>
    </source>
</evidence>
<keyword evidence="2" id="KW-0813">Transport</keyword>
<dbReference type="PANTHER" id="PTHR43791">
    <property type="entry name" value="PERMEASE-RELATED"/>
    <property type="match status" value="1"/>
</dbReference>
<protein>
    <submittedName>
        <fullName evidence="7">Uncharacterized protein</fullName>
    </submittedName>
</protein>
<organism evidence="7 8">
    <name type="scientific">Clonostachys chloroleuca</name>
    <dbReference type="NCBI Taxonomy" id="1926264"/>
    <lineage>
        <taxon>Eukaryota</taxon>
        <taxon>Fungi</taxon>
        <taxon>Dikarya</taxon>
        <taxon>Ascomycota</taxon>
        <taxon>Pezizomycotina</taxon>
        <taxon>Sordariomycetes</taxon>
        <taxon>Hypocreomycetidae</taxon>
        <taxon>Hypocreales</taxon>
        <taxon>Bionectriaceae</taxon>
        <taxon>Clonostachys</taxon>
    </lineage>
</organism>
<feature type="transmembrane region" description="Helical" evidence="6">
    <location>
        <begin position="211"/>
        <end position="231"/>
    </location>
</feature>
<dbReference type="SUPFAM" id="SSF103473">
    <property type="entry name" value="MFS general substrate transporter"/>
    <property type="match status" value="1"/>
</dbReference>
<comment type="caution">
    <text evidence="7">The sequence shown here is derived from an EMBL/GenBank/DDBJ whole genome shotgun (WGS) entry which is preliminary data.</text>
</comment>
<keyword evidence="3 6" id="KW-0812">Transmembrane</keyword>
<keyword evidence="4 6" id="KW-1133">Transmembrane helix</keyword>
<gene>
    <name evidence="7" type="ORF">CCHLO57077_00015826</name>
</gene>
<evidence type="ECO:0000256" key="1">
    <source>
        <dbReference type="ARBA" id="ARBA00004141"/>
    </source>
</evidence>
<comment type="subcellular location">
    <subcellularLocation>
        <location evidence="1">Membrane</location>
        <topology evidence="1">Multi-pass membrane protein</topology>
    </subcellularLocation>
</comment>
<dbReference type="AlphaFoldDB" id="A0AA35LSS8"/>
<dbReference type="InterPro" id="IPR036259">
    <property type="entry name" value="MFS_trans_sf"/>
</dbReference>
<evidence type="ECO:0000256" key="6">
    <source>
        <dbReference type="SAM" id="Phobius"/>
    </source>
</evidence>
<name>A0AA35LSS8_9HYPO</name>
<evidence type="ECO:0000256" key="5">
    <source>
        <dbReference type="ARBA" id="ARBA00023136"/>
    </source>
</evidence>
<reference evidence="7" key="1">
    <citation type="submission" date="2023-01" db="EMBL/GenBank/DDBJ databases">
        <authorList>
            <person name="Piombo E."/>
        </authorList>
    </citation>
    <scope>NUCLEOTIDE SEQUENCE</scope>
</reference>
<keyword evidence="5 6" id="KW-0472">Membrane</keyword>
<evidence type="ECO:0000313" key="7">
    <source>
        <dbReference type="EMBL" id="CAI6058865.1"/>
    </source>
</evidence>
<dbReference type="EMBL" id="CABFNP030000615">
    <property type="protein sequence ID" value="CAI6058865.1"/>
    <property type="molecule type" value="Genomic_DNA"/>
</dbReference>
<evidence type="ECO:0000256" key="2">
    <source>
        <dbReference type="ARBA" id="ARBA00022448"/>
    </source>
</evidence>
<dbReference type="PANTHER" id="PTHR43791:SF6">
    <property type="entry name" value="TRANSPORTER, PUTATIVE (AFU_ORTHOLOGUE AFUA_1G16690)-RELATED"/>
    <property type="match status" value="1"/>
</dbReference>
<dbReference type="Pfam" id="PF07690">
    <property type="entry name" value="MFS_1"/>
    <property type="match status" value="1"/>
</dbReference>
<feature type="transmembrane region" description="Helical" evidence="6">
    <location>
        <begin position="243"/>
        <end position="265"/>
    </location>
</feature>
<accession>A0AA35LSS8</accession>
<feature type="transmembrane region" description="Helical" evidence="6">
    <location>
        <begin position="312"/>
        <end position="333"/>
    </location>
</feature>
<dbReference type="GO" id="GO:0016020">
    <property type="term" value="C:membrane"/>
    <property type="evidence" value="ECO:0007669"/>
    <property type="project" value="UniProtKB-SubCell"/>
</dbReference>
<proteinExistence type="predicted"/>
<dbReference type="InterPro" id="IPR011701">
    <property type="entry name" value="MFS"/>
</dbReference>
<dbReference type="Gene3D" id="1.20.1250.20">
    <property type="entry name" value="MFS general substrate transporter like domains"/>
    <property type="match status" value="1"/>
</dbReference>
<dbReference type="Proteomes" id="UP001160390">
    <property type="component" value="Unassembled WGS sequence"/>
</dbReference>
<keyword evidence="8" id="KW-1185">Reference proteome</keyword>
<feature type="transmembrane region" description="Helical" evidence="6">
    <location>
        <begin position="345"/>
        <end position="365"/>
    </location>
</feature>
<sequence>MGVLLAQPIEESVNGRSISVPMSESPFDSIPFIDPVCRAIVERYLTRKLDARCSLFVLIYITNYLDRNSIPASRLKGLQDDLGLSDTQYATCLDILYLGYTLMQVPSNIVINRIQRPSLYIACVVLIRGPISILSGSTDNFSGMFGVRFFLGIVEAAFLPGVLLILSNGFTEEERQVAQLRIIEDVGEADKGLKEEGIFHGFNLALKDVKIYIMMVTFTAYVVGLSFNAFFPTLTATLGFGYVPTLLLSSAPWVFSCGVSIINAWHADINQERFWRISGPIIVGMADKLLCRLHRLLLLDLLIFSRPPAKRAAAIAIISAFSQLGNIAGSYVWQLEAYGFRKSYGIVLSMFGTTVIGSWVFRMILVNLNKKLEASESALEMRLSNGTDRVEVEALDDAVEAPTMKGNFRYLI</sequence>
<evidence type="ECO:0000313" key="8">
    <source>
        <dbReference type="Proteomes" id="UP001160390"/>
    </source>
</evidence>
<feature type="transmembrane region" description="Helical" evidence="6">
    <location>
        <begin position="149"/>
        <end position="171"/>
    </location>
</feature>
<dbReference type="GO" id="GO:0022857">
    <property type="term" value="F:transmembrane transporter activity"/>
    <property type="evidence" value="ECO:0007669"/>
    <property type="project" value="InterPro"/>
</dbReference>